<evidence type="ECO:0000259" key="3">
    <source>
        <dbReference type="SMART" id="SM00062"/>
    </source>
</evidence>
<dbReference type="Pfam" id="PF00497">
    <property type="entry name" value="SBP_bac_3"/>
    <property type="match status" value="1"/>
</dbReference>
<dbReference type="CDD" id="cd01004">
    <property type="entry name" value="PBP2_MidA_like"/>
    <property type="match status" value="1"/>
</dbReference>
<accession>A0A2W5S339</accession>
<dbReference type="SMART" id="SM00062">
    <property type="entry name" value="PBPb"/>
    <property type="match status" value="1"/>
</dbReference>
<feature type="signal peptide" evidence="2">
    <location>
        <begin position="1"/>
        <end position="22"/>
    </location>
</feature>
<evidence type="ECO:0000256" key="2">
    <source>
        <dbReference type="SAM" id="SignalP"/>
    </source>
</evidence>
<evidence type="ECO:0000256" key="1">
    <source>
        <dbReference type="ARBA" id="ARBA00022729"/>
    </source>
</evidence>
<proteinExistence type="predicted"/>
<comment type="caution">
    <text evidence="4">The sequence shown here is derived from an EMBL/GenBank/DDBJ whole genome shotgun (WGS) entry which is preliminary data.</text>
</comment>
<dbReference type="SUPFAM" id="SSF53850">
    <property type="entry name" value="Periplasmic binding protein-like II"/>
    <property type="match status" value="1"/>
</dbReference>
<dbReference type="InterPro" id="IPR001638">
    <property type="entry name" value="Solute-binding_3/MltF_N"/>
</dbReference>
<dbReference type="Gene3D" id="3.40.190.10">
    <property type="entry name" value="Periplasmic binding protein-like II"/>
    <property type="match status" value="2"/>
</dbReference>
<reference evidence="4 5" key="1">
    <citation type="submission" date="2017-08" db="EMBL/GenBank/DDBJ databases">
        <title>Infants hospitalized years apart are colonized by the same room-sourced microbial strains.</title>
        <authorList>
            <person name="Brooks B."/>
            <person name="Olm M.R."/>
            <person name="Firek B.A."/>
            <person name="Baker R."/>
            <person name="Thomas B.C."/>
            <person name="Morowitz M.J."/>
            <person name="Banfield J.F."/>
        </authorList>
    </citation>
    <scope>NUCLEOTIDE SEQUENCE [LARGE SCALE GENOMIC DNA]</scope>
    <source>
        <strain evidence="4">S2_003_000_R2_11</strain>
    </source>
</reference>
<dbReference type="PANTHER" id="PTHR35936:SF17">
    <property type="entry name" value="ARGININE-BINDING EXTRACELLULAR PROTEIN ARTP"/>
    <property type="match status" value="1"/>
</dbReference>
<evidence type="ECO:0000313" key="4">
    <source>
        <dbReference type="EMBL" id="PZQ96109.1"/>
    </source>
</evidence>
<sequence>MWKSAVTGLVASALLGVAAANADAIPALHDALPQEYKDNGVKVAVFNDWAPDEFLDSDGVLKGWSVDIAREMESRLGVPFTYEATSFDAIIPGLESKRFDAGFSSFGSTPERLKVLDFISQRKIGTAFGFAKDSNLVVKEPKDACGLTVAVLTGAWDAQLVEKLNKDVCVAGGLPEIQMQDYTSQAQAELAVRSGRAQATVAASVKLAYIAAQTGDMKVSDLVLEAVNSNIGVRKDDPLGQVMTDAIQSMIDDGTYKAIMEKWGIADSGMLTKALLITEESPDY</sequence>
<organism evidence="4 5">
    <name type="scientific">Cereibacter sphaeroides</name>
    <name type="common">Rhodobacter sphaeroides</name>
    <dbReference type="NCBI Taxonomy" id="1063"/>
    <lineage>
        <taxon>Bacteria</taxon>
        <taxon>Pseudomonadati</taxon>
        <taxon>Pseudomonadota</taxon>
        <taxon>Alphaproteobacteria</taxon>
        <taxon>Rhodobacterales</taxon>
        <taxon>Paracoccaceae</taxon>
        <taxon>Cereibacter</taxon>
    </lineage>
</organism>
<dbReference type="AlphaFoldDB" id="A0A2W5S339"/>
<dbReference type="EMBL" id="QFQS01000004">
    <property type="protein sequence ID" value="PZQ96109.1"/>
    <property type="molecule type" value="Genomic_DNA"/>
</dbReference>
<feature type="domain" description="Solute-binding protein family 3/N-terminal" evidence="3">
    <location>
        <begin position="40"/>
        <end position="267"/>
    </location>
</feature>
<name>A0A2W5S339_CERSP</name>
<feature type="chain" id="PRO_5016116661" evidence="2">
    <location>
        <begin position="23"/>
        <end position="284"/>
    </location>
</feature>
<gene>
    <name evidence="4" type="ORF">DI533_16840</name>
</gene>
<dbReference type="Proteomes" id="UP000248975">
    <property type="component" value="Unassembled WGS sequence"/>
</dbReference>
<keyword evidence="1 2" id="KW-0732">Signal</keyword>
<evidence type="ECO:0000313" key="5">
    <source>
        <dbReference type="Proteomes" id="UP000248975"/>
    </source>
</evidence>
<protein>
    <submittedName>
        <fullName evidence="4">ABC transporter substrate-binding protein</fullName>
    </submittedName>
</protein>
<dbReference type="PANTHER" id="PTHR35936">
    <property type="entry name" value="MEMBRANE-BOUND LYTIC MUREIN TRANSGLYCOSYLASE F"/>
    <property type="match status" value="1"/>
</dbReference>